<dbReference type="Proteomes" id="UP000006732">
    <property type="component" value="Chromosome"/>
</dbReference>
<name>A1AMV5_PELPD</name>
<dbReference type="KEGG" id="ppd:Ppro_1050"/>
<dbReference type="eggNOG" id="COG4887">
    <property type="taxonomic scope" value="Bacteria"/>
</dbReference>
<dbReference type="STRING" id="338966.Ppro_1050"/>
<sequence>MNCANCRDYACYTEGRNCAGLSDDQSLGLYDDGDRRIMEVAGSVEARHYMKMCRLEESAECARQLGAQTIGLAFCIGLAEEARLISAYFEKSFTVHSVCCKVCGTGKDKLGLEQIKPGTREAMCNPKAQAAMLADAGTELNFTIGLCVGHDMLFNAASTVPVSCLVVKDRLLSHNPLGAVYSRYWRRRLGINPTGQV</sequence>
<dbReference type="InterPro" id="IPR014997">
    <property type="entry name" value="DUF1847"/>
</dbReference>
<evidence type="ECO:0000313" key="2">
    <source>
        <dbReference type="Proteomes" id="UP000006732"/>
    </source>
</evidence>
<accession>A1AMV5</accession>
<organism evidence="1 2">
    <name type="scientific">Pelobacter propionicus (strain DSM 2379 / NBRC 103807 / OttBd1)</name>
    <dbReference type="NCBI Taxonomy" id="338966"/>
    <lineage>
        <taxon>Bacteria</taxon>
        <taxon>Pseudomonadati</taxon>
        <taxon>Thermodesulfobacteriota</taxon>
        <taxon>Desulfuromonadia</taxon>
        <taxon>Desulfuromonadales</taxon>
        <taxon>Desulfuromonadaceae</taxon>
        <taxon>Pelobacter</taxon>
    </lineage>
</organism>
<dbReference type="EMBL" id="CP000482">
    <property type="protein sequence ID" value="ABK98675.1"/>
    <property type="molecule type" value="Genomic_DNA"/>
</dbReference>
<evidence type="ECO:0000313" key="1">
    <source>
        <dbReference type="EMBL" id="ABK98675.1"/>
    </source>
</evidence>
<dbReference type="AlphaFoldDB" id="A1AMV5"/>
<proteinExistence type="predicted"/>
<keyword evidence="2" id="KW-1185">Reference proteome</keyword>
<protein>
    <submittedName>
        <fullName evidence="1">Uncharacterized protein</fullName>
    </submittedName>
</protein>
<dbReference type="OrthoDB" id="9795204at2"/>
<dbReference type="Pfam" id="PF08901">
    <property type="entry name" value="DUF1847"/>
    <property type="match status" value="1"/>
</dbReference>
<dbReference type="HOGENOM" id="CLU_091350_1_0_7"/>
<dbReference type="RefSeq" id="WP_011734979.1">
    <property type="nucleotide sequence ID" value="NC_008609.1"/>
</dbReference>
<gene>
    <name evidence="1" type="ordered locus">Ppro_1050</name>
</gene>
<reference evidence="1 2" key="1">
    <citation type="submission" date="2006-10" db="EMBL/GenBank/DDBJ databases">
        <title>Complete sequence of chromosome of Pelobacter propionicus DSM 2379.</title>
        <authorList>
            <consortium name="US DOE Joint Genome Institute"/>
            <person name="Copeland A."/>
            <person name="Lucas S."/>
            <person name="Lapidus A."/>
            <person name="Barry K."/>
            <person name="Detter J.C."/>
            <person name="Glavina del Rio T."/>
            <person name="Hammon N."/>
            <person name="Israni S."/>
            <person name="Dalin E."/>
            <person name="Tice H."/>
            <person name="Pitluck S."/>
            <person name="Saunders E."/>
            <person name="Brettin T."/>
            <person name="Bruce D."/>
            <person name="Han C."/>
            <person name="Tapia R."/>
            <person name="Schmutz J."/>
            <person name="Larimer F."/>
            <person name="Land M."/>
            <person name="Hauser L."/>
            <person name="Kyrpides N."/>
            <person name="Kim E."/>
            <person name="Lovley D."/>
            <person name="Richardson P."/>
        </authorList>
    </citation>
    <scope>NUCLEOTIDE SEQUENCE [LARGE SCALE GENOMIC DNA]</scope>
    <source>
        <strain evidence="2">DSM 2379 / NBRC 103807 / OttBd1</strain>
    </source>
</reference>